<name>A0AB34JHL1_PRYPA</name>
<feature type="compositionally biased region" description="Pro residues" evidence="1">
    <location>
        <begin position="299"/>
        <end position="310"/>
    </location>
</feature>
<protein>
    <submittedName>
        <fullName evidence="2">Uncharacterized protein</fullName>
    </submittedName>
</protein>
<gene>
    <name evidence="2" type="ORF">AB1Y20_022447</name>
</gene>
<feature type="compositionally biased region" description="Acidic residues" evidence="1">
    <location>
        <begin position="925"/>
        <end position="934"/>
    </location>
</feature>
<sequence length="1262" mass="132778">MDAEEEYFAPIFSLDEIVEPEEPSTKQLLVLFPTCRATPAEADACHRRARRCLHSPIFLPFPSHEARAALLDALAAELHAADAPPLDPPLPPLDALSRAIADAEAQLALCRAAAAAATAAPATRLLEGEANRVRRREQDLVAAASRLRAQLALEHERLAQESEEGSTPPPSARKGTLWGGGLVRSLSFERKKKPASSADAIPKEVARTPSSSGARKPAAAPAKKVRLGVLGCTLGITRKAKDAAAEVEPPVETVDAVADPVVLERETAARSFEVLLFALISISQRRMHELSSARGHAPPGTPGEPAPLPLNPAGNLRLLDPEEAGTSAGRSVASWLLDAFALHFGVSEAARALAMLSAALGDRQGLEGGTPLPEERLQLARDALRATLQAFQLDLTSAAPASAAPPPPMPPSGSTSVVDLKKKGSRPPAAPITSPSVLMKRASGTWRLGRVTSGRASDETVVIESVPELGKEGGAPLLLSLELRAYHVSARALYSHAEAVLPTLLADLEEDATGASARSAALVELFVQNLALLCRLRPTGVGGSGKARGGAVDEAADDDGGWGGEAAGGAPDGFVWDEAAVPAALAARLKRLLRTAVQLQCEQEMRAAMQTARAAAQRGGRPPPRGGGAPLVRMLAIDFRAAAAAAGESTLADRLGLELTRLRRLRERLERSLGAAVRLVGAAVGGRGTLVRVFANVLLATVFAPLKELCVALPLELPSHLILRLAREHHRVYTLLCAAMDGAAAEAEGGQVLALTAMGERGHYSPFVYRWLEQVFPQLAAWLRARLAVEPWTHHHSPTLRRTFRLCGAVASRLREVEVLASGEAVAAAQMAADVISALAHGLRPAEGRGGAEGAASEEAEAKAYEQLEALVELEGETRRRAPLAAADDEPPWERAQREVEEAEAEAAEAAGGRGGGGAGGGGGEEAEEEEEAGEEGRLLRVRCVLASNAWEARMWLEVLAAQLEAPLRAHAEQRAILEQSFGPAFSALRGALDEQLAAVLAVLRRPVDEALRRGLDAMTSRPAGGGKRRDEAPPRRPEWLVGARGVEESLARVRRHLLDEVARRLLQRLWGELLEALAQGLHANLYVPRALGDAFAVAALELLDALAATLATGAGSPSAEWLRRKAAPLRSALQLAALPTPTLLAHHRGLPRGLARSALVAALSLRMDDPLAAALVSSAAAEEADASLEETGGSGASANSSIQYDGSAILKTILEVEPALQRLIDAQRLPSEKAAAPPSNADASRSKGSSEKAAAANRKRL</sequence>
<evidence type="ECO:0000313" key="3">
    <source>
        <dbReference type="Proteomes" id="UP001515480"/>
    </source>
</evidence>
<proteinExistence type="predicted"/>
<feature type="region of interest" description="Disordered" evidence="1">
    <location>
        <begin position="157"/>
        <end position="222"/>
    </location>
</feature>
<dbReference type="EMBL" id="JBGBPQ010000008">
    <property type="protein sequence ID" value="KAL1520886.1"/>
    <property type="molecule type" value="Genomic_DNA"/>
</dbReference>
<feature type="region of interest" description="Disordered" evidence="1">
    <location>
        <begin position="1015"/>
        <end position="1038"/>
    </location>
</feature>
<feature type="region of interest" description="Disordered" evidence="1">
    <location>
        <begin position="399"/>
        <end position="436"/>
    </location>
</feature>
<keyword evidence="3" id="KW-1185">Reference proteome</keyword>
<evidence type="ECO:0000313" key="2">
    <source>
        <dbReference type="EMBL" id="KAL1520886.1"/>
    </source>
</evidence>
<accession>A0AB34JHL1</accession>
<feature type="region of interest" description="Disordered" evidence="1">
    <location>
        <begin position="880"/>
        <end position="936"/>
    </location>
</feature>
<organism evidence="2 3">
    <name type="scientific">Prymnesium parvum</name>
    <name type="common">Toxic golden alga</name>
    <dbReference type="NCBI Taxonomy" id="97485"/>
    <lineage>
        <taxon>Eukaryota</taxon>
        <taxon>Haptista</taxon>
        <taxon>Haptophyta</taxon>
        <taxon>Prymnesiophyceae</taxon>
        <taxon>Prymnesiales</taxon>
        <taxon>Prymnesiaceae</taxon>
        <taxon>Prymnesium</taxon>
    </lineage>
</organism>
<feature type="region of interest" description="Disordered" evidence="1">
    <location>
        <begin position="290"/>
        <end position="312"/>
    </location>
</feature>
<evidence type="ECO:0000256" key="1">
    <source>
        <dbReference type="SAM" id="MobiDB-lite"/>
    </source>
</evidence>
<dbReference type="AlphaFoldDB" id="A0AB34JHL1"/>
<reference evidence="2 3" key="1">
    <citation type="journal article" date="2024" name="Science">
        <title>Giant polyketide synthase enzymes in the biosynthesis of giant marine polyether toxins.</title>
        <authorList>
            <person name="Fallon T.R."/>
            <person name="Shende V.V."/>
            <person name="Wierzbicki I.H."/>
            <person name="Pendleton A.L."/>
            <person name="Watervoot N.F."/>
            <person name="Auber R.P."/>
            <person name="Gonzalez D.J."/>
            <person name="Wisecaver J.H."/>
            <person name="Moore B.S."/>
        </authorList>
    </citation>
    <scope>NUCLEOTIDE SEQUENCE [LARGE SCALE GENOMIC DNA]</scope>
    <source>
        <strain evidence="2 3">12B1</strain>
    </source>
</reference>
<dbReference type="Proteomes" id="UP001515480">
    <property type="component" value="Unassembled WGS sequence"/>
</dbReference>
<feature type="region of interest" description="Disordered" evidence="1">
    <location>
        <begin position="1228"/>
        <end position="1262"/>
    </location>
</feature>
<feature type="compositionally biased region" description="Low complexity" evidence="1">
    <location>
        <begin position="209"/>
        <end position="222"/>
    </location>
</feature>
<feature type="compositionally biased region" description="Gly residues" evidence="1">
    <location>
        <begin position="912"/>
        <end position="924"/>
    </location>
</feature>
<comment type="caution">
    <text evidence="2">The sequence shown here is derived from an EMBL/GenBank/DDBJ whole genome shotgun (WGS) entry which is preliminary data.</text>
</comment>
<feature type="compositionally biased region" description="Basic and acidic residues" evidence="1">
    <location>
        <begin position="1028"/>
        <end position="1038"/>
    </location>
</feature>
<feature type="region of interest" description="Disordered" evidence="1">
    <location>
        <begin position="541"/>
        <end position="564"/>
    </location>
</feature>